<evidence type="ECO:0000256" key="3">
    <source>
        <dbReference type="ARBA" id="ARBA00023002"/>
    </source>
</evidence>
<reference evidence="5 6" key="1">
    <citation type="submission" date="2018-09" db="EMBL/GenBank/DDBJ databases">
        <title>Discovery and Ecogenomic Context for Candidatus Cryosericales, a Global Caldiserica Order Active in Thawing Permafrost.</title>
        <authorList>
            <person name="Martinez M.A."/>
            <person name="Woodcroft B.J."/>
            <person name="Ignacio Espinoza J.C."/>
            <person name="Zayed A."/>
            <person name="Singleton C.M."/>
            <person name="Boyd J."/>
            <person name="Li Y.-F."/>
            <person name="Purvine S."/>
            <person name="Maughan H."/>
            <person name="Hodgkins S.B."/>
            <person name="Anderson D."/>
            <person name="Sederholm M."/>
            <person name="Temperton B."/>
            <person name="Saleska S.R."/>
            <person name="Tyson G.W."/>
            <person name="Rich V.I."/>
        </authorList>
    </citation>
    <scope>NUCLEOTIDE SEQUENCE [LARGE SCALE GENOMIC DNA]</scope>
    <source>
        <strain evidence="5 6">SMC1</strain>
    </source>
</reference>
<dbReference type="EMBL" id="QXIY01000002">
    <property type="protein sequence ID" value="RIE17538.1"/>
    <property type="molecule type" value="Genomic_DNA"/>
</dbReference>
<proteinExistence type="predicted"/>
<keyword evidence="1" id="KW-0285">Flavoprotein</keyword>
<dbReference type="Gene3D" id="3.30.43.10">
    <property type="entry name" value="Uridine Diphospho-n-acetylenolpyruvylglucosamine Reductase, domain 2"/>
    <property type="match status" value="1"/>
</dbReference>
<organism evidence="5 6">
    <name type="scientific">Candidatus Cryosericum septentrionale</name>
    <dbReference type="NCBI Taxonomy" id="2290913"/>
    <lineage>
        <taxon>Bacteria</taxon>
        <taxon>Pseudomonadati</taxon>
        <taxon>Caldisericota/Cryosericota group</taxon>
        <taxon>Candidatus Cryosericota</taxon>
        <taxon>Candidatus Cryosericia</taxon>
        <taxon>Candidatus Cryosericales</taxon>
        <taxon>Candidatus Cryosericaceae</taxon>
        <taxon>Candidatus Cryosericum</taxon>
    </lineage>
</organism>
<dbReference type="Gene3D" id="3.30.390.50">
    <property type="entry name" value="CO dehydrogenase flavoprotein, C-terminal domain"/>
    <property type="match status" value="1"/>
</dbReference>
<dbReference type="InterPro" id="IPR016169">
    <property type="entry name" value="FAD-bd_PCMH_sub2"/>
</dbReference>
<comment type="caution">
    <text evidence="5">The sequence shown here is derived from an EMBL/GenBank/DDBJ whole genome shotgun (WGS) entry which is preliminary data.</text>
</comment>
<dbReference type="InterPro" id="IPR036683">
    <property type="entry name" value="CO_DH_flav_C_dom_sf"/>
</dbReference>
<dbReference type="FunFam" id="3.30.465.10:FF:000017">
    <property type="entry name" value="Xanthine dehydrogenase, FAD binding subunit"/>
    <property type="match status" value="1"/>
</dbReference>
<gene>
    <name evidence="5" type="ORF">SMC1_01045</name>
</gene>
<dbReference type="InterPro" id="IPR016166">
    <property type="entry name" value="FAD-bd_PCMH"/>
</dbReference>
<dbReference type="InterPro" id="IPR005107">
    <property type="entry name" value="CO_DH_flav_C"/>
</dbReference>
<dbReference type="Pfam" id="PF00941">
    <property type="entry name" value="FAD_binding_5"/>
    <property type="match status" value="1"/>
</dbReference>
<dbReference type="AlphaFoldDB" id="A0A398DZD9"/>
<dbReference type="SUPFAM" id="SSF56176">
    <property type="entry name" value="FAD-binding/transporter-associated domain-like"/>
    <property type="match status" value="1"/>
</dbReference>
<dbReference type="InterPro" id="IPR016167">
    <property type="entry name" value="FAD-bd_PCMH_sub1"/>
</dbReference>
<dbReference type="GO" id="GO:0016491">
    <property type="term" value="F:oxidoreductase activity"/>
    <property type="evidence" value="ECO:0007669"/>
    <property type="project" value="UniProtKB-KW"/>
</dbReference>
<keyword evidence="6" id="KW-1185">Reference proteome</keyword>
<protein>
    <submittedName>
        <fullName evidence="5">Xanthine dehydrogenase family protein subunit M</fullName>
    </submittedName>
</protein>
<evidence type="ECO:0000256" key="2">
    <source>
        <dbReference type="ARBA" id="ARBA00022827"/>
    </source>
</evidence>
<dbReference type="GO" id="GO:0071949">
    <property type="term" value="F:FAD binding"/>
    <property type="evidence" value="ECO:0007669"/>
    <property type="project" value="InterPro"/>
</dbReference>
<dbReference type="PANTHER" id="PTHR42659:SF2">
    <property type="entry name" value="XANTHINE DEHYDROGENASE SUBUNIT C-RELATED"/>
    <property type="match status" value="1"/>
</dbReference>
<evidence type="ECO:0000256" key="1">
    <source>
        <dbReference type="ARBA" id="ARBA00022630"/>
    </source>
</evidence>
<evidence type="ECO:0000259" key="4">
    <source>
        <dbReference type="PROSITE" id="PS51387"/>
    </source>
</evidence>
<dbReference type="InterPro" id="IPR051312">
    <property type="entry name" value="Diverse_Substr_Oxidored"/>
</dbReference>
<feature type="domain" description="FAD-binding PCMH-type" evidence="4">
    <location>
        <begin position="1"/>
        <end position="176"/>
    </location>
</feature>
<dbReference type="InterPro" id="IPR002346">
    <property type="entry name" value="Mopterin_DH_FAD-bd"/>
</dbReference>
<dbReference type="Proteomes" id="UP000266113">
    <property type="component" value="Unassembled WGS sequence"/>
</dbReference>
<dbReference type="PROSITE" id="PS51387">
    <property type="entry name" value="FAD_PCMH"/>
    <property type="match status" value="1"/>
</dbReference>
<name>A0A398DZD9_9BACT</name>
<dbReference type="RefSeq" id="WP_119084960.1">
    <property type="nucleotide sequence ID" value="NZ_QXIY01000002.1"/>
</dbReference>
<dbReference type="Gene3D" id="3.30.465.10">
    <property type="match status" value="1"/>
</dbReference>
<dbReference type="SMART" id="SM01092">
    <property type="entry name" value="CO_deh_flav_C"/>
    <property type="match status" value="1"/>
</dbReference>
<evidence type="ECO:0000313" key="5">
    <source>
        <dbReference type="EMBL" id="RIE17538.1"/>
    </source>
</evidence>
<sequence>MIKKLKYHAAHDLKEALELAEQFGSRKRFLSGGTDVMVRLKEGLVREDVIVDLSHVAELRFVREESGVVHVGACATHADLSASPIVRQHGCALALAASRVGGTQIRNMGTVGGNVANASPAGDTIPAFIVLDAVVSIASRTGTRDVPIIDFFTGPGRSVLAAEELVKELHFPATGPDELTGFGKLGARQAMTISTANVAFYFRIGDNRRIVEARIAFGSVAPTVIRAYKTEQMFCQLPPLLSWDAIRGAAQMAWKEVAPIDDLRATAVYRKEAVVGLLAEAAYEALASCWHER</sequence>
<keyword evidence="3" id="KW-0560">Oxidoreductase</keyword>
<dbReference type="PANTHER" id="PTHR42659">
    <property type="entry name" value="XANTHINE DEHYDROGENASE SUBUNIT C-RELATED"/>
    <property type="match status" value="1"/>
</dbReference>
<evidence type="ECO:0000313" key="6">
    <source>
        <dbReference type="Proteomes" id="UP000266113"/>
    </source>
</evidence>
<dbReference type="OrthoDB" id="9774454at2"/>
<keyword evidence="2" id="KW-0274">FAD</keyword>
<dbReference type="Pfam" id="PF03450">
    <property type="entry name" value="CO_deh_flav_C"/>
    <property type="match status" value="1"/>
</dbReference>
<accession>A0A398DZD9</accession>
<dbReference type="SUPFAM" id="SSF55447">
    <property type="entry name" value="CO dehydrogenase flavoprotein C-terminal domain-like"/>
    <property type="match status" value="1"/>
</dbReference>
<dbReference type="InterPro" id="IPR036318">
    <property type="entry name" value="FAD-bd_PCMH-like_sf"/>
</dbReference>